<sequence length="597" mass="66643">MKVTCIIVPTATQTAKEKDKNKEKNHLDDLNIVESSLNRMGIPSDKQGPADNTSSVSSREATPEPTTALAQTLLQSGVEGLQGISDEDINRLLGIYQEEVACVHPIIETKDLLASAPAIMNLVRNPHQPAGLQKVGKKDIHILRLAIATAITTEIHGKNILSDRLLFEVEQDVGRISSETEVELKDIQIMGMLSLYFCHTEEELFAWRAIGRACRQALEMGLHRKQSLQDNFKDPEERKLAVQVFWTVYELDRRWSFGTSLSFALNDRDIDTQLPEPGKAYPYLKGMVAYARLCSRVWESLPPYGSPLQTIPKETEDYLDFITSNWLQSIPQELQFRHPRLGLAPKSQPRLLHRLRTLLYLRGNHMRTLIHRHHVLNPENIKVDLESARLVVDIAKDSIQVLVHLNDTSDIYARQQSIYHYYLLSALAVLLLAVCHAPSVFAEACRESFVSAVELVKGFSRHGTASRRLWKSIKGLLPVVKSLGMQGESAVEGENAGPKETMEPSTADGAPQPLQLDTNATELPTVWNGAEFDFGTDLGSMPDVFNIGDELIDLYDAFGTAATTQPVQPDPSTDNFGEQGLSIWEIGEISRHFQGLL</sequence>
<dbReference type="GO" id="GO:0006351">
    <property type="term" value="P:DNA-templated transcription"/>
    <property type="evidence" value="ECO:0007669"/>
    <property type="project" value="InterPro"/>
</dbReference>
<dbReference type="InterPro" id="IPR007219">
    <property type="entry name" value="XnlR_reg_dom"/>
</dbReference>
<keyword evidence="2" id="KW-0804">Transcription</keyword>
<keyword evidence="7" id="KW-1185">Reference proteome</keyword>
<dbReference type="GO" id="GO:0000978">
    <property type="term" value="F:RNA polymerase II cis-regulatory region sequence-specific DNA binding"/>
    <property type="evidence" value="ECO:0007669"/>
    <property type="project" value="TreeGrafter"/>
</dbReference>
<feature type="region of interest" description="Disordered" evidence="4">
    <location>
        <begin position="39"/>
        <end position="66"/>
    </location>
</feature>
<accession>A0A9W9DBJ4</accession>
<feature type="region of interest" description="Disordered" evidence="4">
    <location>
        <begin position="488"/>
        <end position="513"/>
    </location>
</feature>
<dbReference type="Proteomes" id="UP001140510">
    <property type="component" value="Unassembled WGS sequence"/>
</dbReference>
<feature type="domain" description="Xylanolytic transcriptional activator regulatory" evidence="5">
    <location>
        <begin position="206"/>
        <end position="281"/>
    </location>
</feature>
<comment type="caution">
    <text evidence="6">The sequence shown here is derived from an EMBL/GenBank/DDBJ whole genome shotgun (WGS) entry which is preliminary data.</text>
</comment>
<dbReference type="GO" id="GO:0000981">
    <property type="term" value="F:DNA-binding transcription factor activity, RNA polymerase II-specific"/>
    <property type="evidence" value="ECO:0007669"/>
    <property type="project" value="TreeGrafter"/>
</dbReference>
<dbReference type="AlphaFoldDB" id="A0A9W9DBJ4"/>
<feature type="compositionally biased region" description="Polar residues" evidence="4">
    <location>
        <begin position="50"/>
        <end position="66"/>
    </location>
</feature>
<dbReference type="GO" id="GO:0005634">
    <property type="term" value="C:nucleus"/>
    <property type="evidence" value="ECO:0007669"/>
    <property type="project" value="TreeGrafter"/>
</dbReference>
<keyword evidence="3" id="KW-0539">Nucleus</keyword>
<protein>
    <recommendedName>
        <fullName evidence="5">Xylanolytic transcriptional activator regulatory domain-containing protein</fullName>
    </recommendedName>
</protein>
<gene>
    <name evidence="6" type="ORF">N0V91_002079</name>
</gene>
<dbReference type="InterPro" id="IPR051127">
    <property type="entry name" value="Fungal_SecMet_Regulators"/>
</dbReference>
<evidence type="ECO:0000256" key="2">
    <source>
        <dbReference type="ARBA" id="ARBA00023163"/>
    </source>
</evidence>
<dbReference type="PANTHER" id="PTHR47424">
    <property type="entry name" value="REGULATORY PROTEIN GAL4"/>
    <property type="match status" value="1"/>
</dbReference>
<name>A0A9W9DBJ4_9PLEO</name>
<dbReference type="PANTHER" id="PTHR47424:SF5">
    <property type="entry name" value="ZN(II)2CYS6 TRANSCRIPTION FACTOR (EUROFUNG)"/>
    <property type="match status" value="1"/>
</dbReference>
<dbReference type="Pfam" id="PF04082">
    <property type="entry name" value="Fungal_trans"/>
    <property type="match status" value="1"/>
</dbReference>
<evidence type="ECO:0000259" key="5">
    <source>
        <dbReference type="SMART" id="SM00906"/>
    </source>
</evidence>
<dbReference type="GO" id="GO:0008270">
    <property type="term" value="F:zinc ion binding"/>
    <property type="evidence" value="ECO:0007669"/>
    <property type="project" value="InterPro"/>
</dbReference>
<evidence type="ECO:0000313" key="7">
    <source>
        <dbReference type="Proteomes" id="UP001140510"/>
    </source>
</evidence>
<dbReference type="CDD" id="cd12148">
    <property type="entry name" value="fungal_TF_MHR"/>
    <property type="match status" value="1"/>
</dbReference>
<evidence type="ECO:0000256" key="3">
    <source>
        <dbReference type="ARBA" id="ARBA00023242"/>
    </source>
</evidence>
<proteinExistence type="predicted"/>
<dbReference type="OrthoDB" id="39175at2759"/>
<evidence type="ECO:0000313" key="6">
    <source>
        <dbReference type="EMBL" id="KAJ4410070.1"/>
    </source>
</evidence>
<dbReference type="EMBL" id="JAPEVA010000009">
    <property type="protein sequence ID" value="KAJ4410070.1"/>
    <property type="molecule type" value="Genomic_DNA"/>
</dbReference>
<dbReference type="SMART" id="SM00906">
    <property type="entry name" value="Fungal_trans"/>
    <property type="match status" value="1"/>
</dbReference>
<dbReference type="GO" id="GO:0000435">
    <property type="term" value="P:positive regulation of transcription from RNA polymerase II promoter by galactose"/>
    <property type="evidence" value="ECO:0007669"/>
    <property type="project" value="TreeGrafter"/>
</dbReference>
<organism evidence="6 7">
    <name type="scientific">Didymella pomorum</name>
    <dbReference type="NCBI Taxonomy" id="749634"/>
    <lineage>
        <taxon>Eukaryota</taxon>
        <taxon>Fungi</taxon>
        <taxon>Dikarya</taxon>
        <taxon>Ascomycota</taxon>
        <taxon>Pezizomycotina</taxon>
        <taxon>Dothideomycetes</taxon>
        <taxon>Pleosporomycetidae</taxon>
        <taxon>Pleosporales</taxon>
        <taxon>Pleosporineae</taxon>
        <taxon>Didymellaceae</taxon>
        <taxon>Didymella</taxon>
    </lineage>
</organism>
<evidence type="ECO:0000256" key="4">
    <source>
        <dbReference type="SAM" id="MobiDB-lite"/>
    </source>
</evidence>
<evidence type="ECO:0000256" key="1">
    <source>
        <dbReference type="ARBA" id="ARBA00023015"/>
    </source>
</evidence>
<reference evidence="6" key="1">
    <citation type="submission" date="2022-10" db="EMBL/GenBank/DDBJ databases">
        <title>Tapping the CABI collections for fungal endophytes: first genome assemblies for Collariella, Neodidymelliopsis, Ascochyta clinopodiicola, Didymella pomorum, Didymosphaeria variabile, Neocosmospora piperis and Neocucurbitaria cava.</title>
        <authorList>
            <person name="Hill R."/>
        </authorList>
    </citation>
    <scope>NUCLEOTIDE SEQUENCE</scope>
    <source>
        <strain evidence="6">IMI 355091</strain>
    </source>
</reference>
<keyword evidence="1" id="KW-0805">Transcription regulation</keyword>